<dbReference type="GO" id="GO:0016887">
    <property type="term" value="F:ATP hydrolysis activity"/>
    <property type="evidence" value="ECO:0007669"/>
    <property type="project" value="InterPro"/>
</dbReference>
<evidence type="ECO:0000256" key="1">
    <source>
        <dbReference type="ARBA" id="ARBA00004202"/>
    </source>
</evidence>
<dbReference type="PROSITE" id="PS50893">
    <property type="entry name" value="ABC_TRANSPORTER_2"/>
    <property type="match status" value="1"/>
</dbReference>
<keyword evidence="6" id="KW-0046">Antibiotic resistance</keyword>
<protein>
    <submittedName>
        <fullName evidence="9">Efflux ABC transporter, ATP-binding protein</fullName>
    </submittedName>
</protein>
<dbReference type="InterPro" id="IPR003439">
    <property type="entry name" value="ABC_transporter-like_ATP-bd"/>
</dbReference>
<gene>
    <name evidence="9" type="ORF">AVDCRST_MAG82-533</name>
</gene>
<accession>A0A6J4PDE2</accession>
<sequence>MRPTTGPHCERYNSRAMKNNTPPALEAKNIRRLYKSSGRGVSDVSLSVAPGEVFGLMGPNGSGKSTLLRVLSTAIAPDSGTFHVGGIDGLNEKRKVRGRMGLMADRPTHYGDLTGWANAYFFARAYGMEEAKAEGALTELFDYFDLAEYADDKVKTYSYGMGKKLALIEALAHGPGVLLLDEPSLGLDYTSQLAYQRRIRTLAEEGVAVLLASNQVDEVESLCDRAAFLHRGRIAAEGTPEALISSVQGVRRIVAALRNPVEYGPVAEIGGVQRVVPEGRNLIFHCDERPGIVADVVAGIVGAGGDIVNLSVERPNLEDVFVKLTGEALRDEV</sequence>
<evidence type="ECO:0000256" key="2">
    <source>
        <dbReference type="ARBA" id="ARBA00005417"/>
    </source>
</evidence>
<comment type="subcellular location">
    <subcellularLocation>
        <location evidence="1">Cell membrane</location>
        <topology evidence="1">Peripheral membrane protein</topology>
    </subcellularLocation>
</comment>
<evidence type="ECO:0000256" key="4">
    <source>
        <dbReference type="ARBA" id="ARBA00022741"/>
    </source>
</evidence>
<dbReference type="GO" id="GO:0005886">
    <property type="term" value="C:plasma membrane"/>
    <property type="evidence" value="ECO:0007669"/>
    <property type="project" value="UniProtKB-SubCell"/>
</dbReference>
<evidence type="ECO:0000256" key="7">
    <source>
        <dbReference type="SAM" id="MobiDB-lite"/>
    </source>
</evidence>
<keyword evidence="4" id="KW-0547">Nucleotide-binding</keyword>
<organism evidence="9">
    <name type="scientific">uncultured Rubrobacteraceae bacterium</name>
    <dbReference type="NCBI Taxonomy" id="349277"/>
    <lineage>
        <taxon>Bacteria</taxon>
        <taxon>Bacillati</taxon>
        <taxon>Actinomycetota</taxon>
        <taxon>Rubrobacteria</taxon>
        <taxon>Rubrobacterales</taxon>
        <taxon>Rubrobacteraceae</taxon>
        <taxon>environmental samples</taxon>
    </lineage>
</organism>
<dbReference type="GO" id="GO:0005524">
    <property type="term" value="F:ATP binding"/>
    <property type="evidence" value="ECO:0007669"/>
    <property type="project" value="UniProtKB-KW"/>
</dbReference>
<keyword evidence="5 9" id="KW-0067">ATP-binding</keyword>
<dbReference type="PANTHER" id="PTHR42711">
    <property type="entry name" value="ABC TRANSPORTER ATP-BINDING PROTEIN"/>
    <property type="match status" value="1"/>
</dbReference>
<name>A0A6J4PDE2_9ACTN</name>
<dbReference type="EMBL" id="CADCVA010000073">
    <property type="protein sequence ID" value="CAA9406913.1"/>
    <property type="molecule type" value="Genomic_DNA"/>
</dbReference>
<proteinExistence type="inferred from homology"/>
<evidence type="ECO:0000313" key="9">
    <source>
        <dbReference type="EMBL" id="CAA9406913.1"/>
    </source>
</evidence>
<evidence type="ECO:0000256" key="6">
    <source>
        <dbReference type="ARBA" id="ARBA00023251"/>
    </source>
</evidence>
<feature type="domain" description="ABC transporter" evidence="8">
    <location>
        <begin position="25"/>
        <end position="256"/>
    </location>
</feature>
<comment type="similarity">
    <text evidence="2">Belongs to the ABC transporter superfamily.</text>
</comment>
<dbReference type="PANTHER" id="PTHR42711:SF5">
    <property type="entry name" value="ABC TRANSPORTER ATP-BINDING PROTEIN NATA"/>
    <property type="match status" value="1"/>
</dbReference>
<dbReference type="Gene3D" id="3.40.50.300">
    <property type="entry name" value="P-loop containing nucleotide triphosphate hydrolases"/>
    <property type="match status" value="1"/>
</dbReference>
<dbReference type="InterPro" id="IPR050763">
    <property type="entry name" value="ABC_transporter_ATP-binding"/>
</dbReference>
<dbReference type="SUPFAM" id="SSF52540">
    <property type="entry name" value="P-loop containing nucleoside triphosphate hydrolases"/>
    <property type="match status" value="1"/>
</dbReference>
<evidence type="ECO:0000256" key="3">
    <source>
        <dbReference type="ARBA" id="ARBA00022448"/>
    </source>
</evidence>
<feature type="region of interest" description="Disordered" evidence="7">
    <location>
        <begin position="1"/>
        <end position="21"/>
    </location>
</feature>
<dbReference type="Pfam" id="PF00005">
    <property type="entry name" value="ABC_tran"/>
    <property type="match status" value="1"/>
</dbReference>
<evidence type="ECO:0000259" key="8">
    <source>
        <dbReference type="PROSITE" id="PS50893"/>
    </source>
</evidence>
<dbReference type="InterPro" id="IPR003593">
    <property type="entry name" value="AAA+_ATPase"/>
</dbReference>
<dbReference type="GO" id="GO:0046677">
    <property type="term" value="P:response to antibiotic"/>
    <property type="evidence" value="ECO:0007669"/>
    <property type="project" value="UniProtKB-KW"/>
</dbReference>
<dbReference type="SMART" id="SM00382">
    <property type="entry name" value="AAA"/>
    <property type="match status" value="1"/>
</dbReference>
<keyword evidence="3" id="KW-0813">Transport</keyword>
<dbReference type="AlphaFoldDB" id="A0A6J4PDE2"/>
<dbReference type="InterPro" id="IPR027417">
    <property type="entry name" value="P-loop_NTPase"/>
</dbReference>
<evidence type="ECO:0000256" key="5">
    <source>
        <dbReference type="ARBA" id="ARBA00022840"/>
    </source>
</evidence>
<reference evidence="9" key="1">
    <citation type="submission" date="2020-02" db="EMBL/GenBank/DDBJ databases">
        <authorList>
            <person name="Meier V. D."/>
        </authorList>
    </citation>
    <scope>NUCLEOTIDE SEQUENCE</scope>
    <source>
        <strain evidence="9">AVDCRST_MAG82</strain>
    </source>
</reference>